<keyword evidence="1" id="KW-0472">Membrane</keyword>
<feature type="transmembrane region" description="Helical" evidence="1">
    <location>
        <begin position="82"/>
        <end position="102"/>
    </location>
</feature>
<proteinExistence type="predicted"/>
<organism evidence="2 3">
    <name type="scientific">Dactylosporangium vinaceum</name>
    <dbReference type="NCBI Taxonomy" id="53362"/>
    <lineage>
        <taxon>Bacteria</taxon>
        <taxon>Bacillati</taxon>
        <taxon>Actinomycetota</taxon>
        <taxon>Actinomycetes</taxon>
        <taxon>Micromonosporales</taxon>
        <taxon>Micromonosporaceae</taxon>
        <taxon>Dactylosporangium</taxon>
    </lineage>
</organism>
<accession>A0ABV5M9P2</accession>
<keyword evidence="1" id="KW-1133">Transmembrane helix</keyword>
<keyword evidence="3" id="KW-1185">Reference proteome</keyword>
<evidence type="ECO:0000313" key="2">
    <source>
        <dbReference type="EMBL" id="MFB9445558.1"/>
    </source>
</evidence>
<gene>
    <name evidence="2" type="ORF">ACFFTR_20975</name>
</gene>
<comment type="caution">
    <text evidence="2">The sequence shown here is derived from an EMBL/GenBank/DDBJ whole genome shotgun (WGS) entry which is preliminary data.</text>
</comment>
<dbReference type="EMBL" id="JBHMCA010000042">
    <property type="protein sequence ID" value="MFB9445558.1"/>
    <property type="molecule type" value="Genomic_DNA"/>
</dbReference>
<evidence type="ECO:0000256" key="1">
    <source>
        <dbReference type="SAM" id="Phobius"/>
    </source>
</evidence>
<evidence type="ECO:0000313" key="3">
    <source>
        <dbReference type="Proteomes" id="UP001589608"/>
    </source>
</evidence>
<dbReference type="RefSeq" id="WP_223103904.1">
    <property type="nucleotide sequence ID" value="NZ_CP061913.1"/>
</dbReference>
<protein>
    <recommendedName>
        <fullName evidence="4">DUF3592 domain-containing protein</fullName>
    </recommendedName>
</protein>
<sequence>MTVSSRRPQTFIARAATVFGLYAAAALLAGLLSFARLEGDLPLIVSAILTAVAFAIGRYLLREGDSTSPVKASNSWSQFGGIVAGIVLVTSTLFGVHASVLACRGETVSATVDGVDVAGRGRSKAYLYRLVDADGHRIPGYLTEGLEQFAVGSRLTVVVDPDGLVQPETLSEVEDAKPIWIVNGIGLVATGFMALFSARSRPRERVHRRGSGGR</sequence>
<dbReference type="Proteomes" id="UP001589608">
    <property type="component" value="Unassembled WGS sequence"/>
</dbReference>
<name>A0ABV5M9P2_9ACTN</name>
<keyword evidence="1" id="KW-0812">Transmembrane</keyword>
<evidence type="ECO:0008006" key="4">
    <source>
        <dbReference type="Google" id="ProtNLM"/>
    </source>
</evidence>
<feature type="transmembrane region" description="Helical" evidence="1">
    <location>
        <begin position="179"/>
        <end position="198"/>
    </location>
</feature>
<reference evidence="2 3" key="1">
    <citation type="submission" date="2024-09" db="EMBL/GenBank/DDBJ databases">
        <authorList>
            <person name="Sun Q."/>
            <person name="Mori K."/>
        </authorList>
    </citation>
    <scope>NUCLEOTIDE SEQUENCE [LARGE SCALE GENOMIC DNA]</scope>
    <source>
        <strain evidence="2 3">JCM 3307</strain>
    </source>
</reference>
<feature type="transmembrane region" description="Helical" evidence="1">
    <location>
        <begin position="12"/>
        <end position="35"/>
    </location>
</feature>
<feature type="transmembrane region" description="Helical" evidence="1">
    <location>
        <begin position="41"/>
        <end position="61"/>
    </location>
</feature>